<dbReference type="InterPro" id="IPR009100">
    <property type="entry name" value="AcylCoA_DH/oxidase_NM_dom_sf"/>
</dbReference>
<dbReference type="InterPro" id="IPR036250">
    <property type="entry name" value="AcylCo_DH-like_C"/>
</dbReference>
<protein>
    <submittedName>
        <fullName evidence="8">Acyl-CoA dehydrogenase</fullName>
    </submittedName>
</protein>
<dbReference type="PANTHER" id="PTHR43831:SF1">
    <property type="entry name" value="ISOBUTYRYL-COA DEHYDROGENASE, MITOCHONDRIAL"/>
    <property type="match status" value="1"/>
</dbReference>
<proteinExistence type="inferred from homology"/>
<dbReference type="STRING" id="758825.SAMN02982985_00911"/>
<feature type="domain" description="Acyl-CoA dehydrogenase/oxidase N-terminal" evidence="7">
    <location>
        <begin position="6"/>
        <end position="99"/>
    </location>
</feature>
<evidence type="ECO:0000259" key="7">
    <source>
        <dbReference type="Pfam" id="PF02771"/>
    </source>
</evidence>
<evidence type="ECO:0000256" key="4">
    <source>
        <dbReference type="ARBA" id="ARBA00022827"/>
    </source>
</evidence>
<keyword evidence="9" id="KW-1185">Reference proteome</keyword>
<dbReference type="AlphaFoldDB" id="A0A1I4JBQ2"/>
<dbReference type="PANTHER" id="PTHR43831">
    <property type="entry name" value="ISOBUTYRYL-COA DEHYDROGENASE"/>
    <property type="match status" value="1"/>
</dbReference>
<dbReference type="GO" id="GO:0050660">
    <property type="term" value="F:flavin adenine dinucleotide binding"/>
    <property type="evidence" value="ECO:0007669"/>
    <property type="project" value="InterPro"/>
</dbReference>
<evidence type="ECO:0000259" key="6">
    <source>
        <dbReference type="Pfam" id="PF02770"/>
    </source>
</evidence>
<dbReference type="Proteomes" id="UP000199470">
    <property type="component" value="Unassembled WGS sequence"/>
</dbReference>
<dbReference type="Gene3D" id="1.20.140.10">
    <property type="entry name" value="Butyryl-CoA Dehydrogenase, subunit A, domain 3"/>
    <property type="match status" value="1"/>
</dbReference>
<comment type="similarity">
    <text evidence="2">Belongs to the acyl-CoA dehydrogenase family.</text>
</comment>
<evidence type="ECO:0000256" key="1">
    <source>
        <dbReference type="ARBA" id="ARBA00001974"/>
    </source>
</evidence>
<dbReference type="Pfam" id="PF02771">
    <property type="entry name" value="Acyl-CoA_dh_N"/>
    <property type="match status" value="1"/>
</dbReference>
<evidence type="ECO:0000259" key="5">
    <source>
        <dbReference type="Pfam" id="PF00441"/>
    </source>
</evidence>
<name>A0A1I4JBQ2_9BURK</name>
<reference evidence="8 9" key="1">
    <citation type="submission" date="2016-10" db="EMBL/GenBank/DDBJ databases">
        <authorList>
            <person name="de Groot N.N."/>
        </authorList>
    </citation>
    <scope>NUCLEOTIDE SEQUENCE [LARGE SCALE GENOMIC DNA]</scope>
    <source>
        <strain evidence="8 9">ATCC 43154</strain>
    </source>
</reference>
<sequence length="372" mass="38403">MPYLHTLDAIVSSTIAPAAPATDRDSAFPRAAITALGQAGLLGLISAKEVGGMGLGLAEAAQVVERIAKACPSTAMVVCMHYSATTVLEKFAGEQLRRDIAAGRHLSTLAWSDSGSRSHFWAPVGTARRDGDGIVVDGSKTMVTSAAEADSYVWSTGPVDGAGVSTLWLVDSKTAGLSEAKFFDGLGLRGNRSSPLTAGAVRLPASAMLGADGGAFDVMIGNVLPVFATLIASCSLGLMDASLEAACGHVGASKFEHLGSTLADLPTIRAYLARARIQADMVRTLRDDTVAALAAGRADAMLRVMQVKAAAAEAALEVTDTAMRVCGGAAFRKDVGIERYFRDARAASVMAPTSDVLYDFIGKAVCGMPVFG</sequence>
<keyword evidence="4" id="KW-0274">FAD</keyword>
<dbReference type="InterPro" id="IPR006091">
    <property type="entry name" value="Acyl-CoA_Oxase/DH_mid-dom"/>
</dbReference>
<dbReference type="InterPro" id="IPR052547">
    <property type="entry name" value="Mito_Isobutyryl-CoADH"/>
</dbReference>
<dbReference type="GO" id="GO:0016627">
    <property type="term" value="F:oxidoreductase activity, acting on the CH-CH group of donors"/>
    <property type="evidence" value="ECO:0007669"/>
    <property type="project" value="InterPro"/>
</dbReference>
<feature type="domain" description="Acyl-CoA oxidase/dehydrogenase middle" evidence="6">
    <location>
        <begin position="109"/>
        <end position="197"/>
    </location>
</feature>
<accession>A0A1I4JBQ2</accession>
<dbReference type="Gene3D" id="2.40.110.10">
    <property type="entry name" value="Butyryl-CoA Dehydrogenase, subunit A, domain 2"/>
    <property type="match status" value="1"/>
</dbReference>
<feature type="domain" description="Acyl-CoA dehydrogenase/oxidase C-terminal" evidence="5">
    <location>
        <begin position="220"/>
        <end position="365"/>
    </location>
</feature>
<dbReference type="InterPro" id="IPR009075">
    <property type="entry name" value="AcylCo_DH/oxidase_C"/>
</dbReference>
<evidence type="ECO:0000256" key="3">
    <source>
        <dbReference type="ARBA" id="ARBA00022630"/>
    </source>
</evidence>
<dbReference type="SUPFAM" id="SSF56645">
    <property type="entry name" value="Acyl-CoA dehydrogenase NM domain-like"/>
    <property type="match status" value="1"/>
</dbReference>
<dbReference type="InterPro" id="IPR013786">
    <property type="entry name" value="AcylCoA_DH/ox_N"/>
</dbReference>
<evidence type="ECO:0000256" key="2">
    <source>
        <dbReference type="ARBA" id="ARBA00009347"/>
    </source>
</evidence>
<keyword evidence="3" id="KW-0285">Flavoprotein</keyword>
<dbReference type="InterPro" id="IPR037069">
    <property type="entry name" value="AcylCoA_DH/ox_N_sf"/>
</dbReference>
<dbReference type="RefSeq" id="WP_093384309.1">
    <property type="nucleotide sequence ID" value="NZ_FOTW01000006.1"/>
</dbReference>
<gene>
    <name evidence="8" type="ORF">SAMN02982985_00911</name>
</gene>
<evidence type="ECO:0000313" key="8">
    <source>
        <dbReference type="EMBL" id="SFL63985.1"/>
    </source>
</evidence>
<dbReference type="SUPFAM" id="SSF47203">
    <property type="entry name" value="Acyl-CoA dehydrogenase C-terminal domain-like"/>
    <property type="match status" value="1"/>
</dbReference>
<dbReference type="EMBL" id="FOTW01000006">
    <property type="protein sequence ID" value="SFL63985.1"/>
    <property type="molecule type" value="Genomic_DNA"/>
</dbReference>
<dbReference type="Pfam" id="PF00441">
    <property type="entry name" value="Acyl-CoA_dh_1"/>
    <property type="match status" value="1"/>
</dbReference>
<dbReference type="OrthoDB" id="7316074at2"/>
<organism evidence="8 9">
    <name type="scientific">Rugamonas rubra</name>
    <dbReference type="NCBI Taxonomy" id="758825"/>
    <lineage>
        <taxon>Bacteria</taxon>
        <taxon>Pseudomonadati</taxon>
        <taxon>Pseudomonadota</taxon>
        <taxon>Betaproteobacteria</taxon>
        <taxon>Burkholderiales</taxon>
        <taxon>Oxalobacteraceae</taxon>
        <taxon>Telluria group</taxon>
        <taxon>Rugamonas</taxon>
    </lineage>
</organism>
<dbReference type="InterPro" id="IPR046373">
    <property type="entry name" value="Acyl-CoA_Oxase/DH_mid-dom_sf"/>
</dbReference>
<dbReference type="PIRSF" id="PIRSF016578">
    <property type="entry name" value="HsaA"/>
    <property type="match status" value="1"/>
</dbReference>
<comment type="cofactor">
    <cofactor evidence="1">
        <name>FAD</name>
        <dbReference type="ChEBI" id="CHEBI:57692"/>
    </cofactor>
</comment>
<dbReference type="Gene3D" id="1.10.540.10">
    <property type="entry name" value="Acyl-CoA dehydrogenase/oxidase, N-terminal domain"/>
    <property type="match status" value="1"/>
</dbReference>
<dbReference type="Pfam" id="PF02770">
    <property type="entry name" value="Acyl-CoA_dh_M"/>
    <property type="match status" value="1"/>
</dbReference>
<evidence type="ECO:0000313" key="9">
    <source>
        <dbReference type="Proteomes" id="UP000199470"/>
    </source>
</evidence>